<protein>
    <recommendedName>
        <fullName evidence="10">Anamorsin C-terminal domain-containing protein</fullName>
    </recommendedName>
</protein>
<evidence type="ECO:0000313" key="11">
    <source>
        <dbReference type="EMBL" id="CAJ0582630.1"/>
    </source>
</evidence>
<feature type="non-terminal residue" evidence="11">
    <location>
        <position position="1"/>
    </location>
</feature>
<evidence type="ECO:0000259" key="10">
    <source>
        <dbReference type="Pfam" id="PF05093"/>
    </source>
</evidence>
<evidence type="ECO:0000256" key="2">
    <source>
        <dbReference type="ARBA" id="ARBA00004496"/>
    </source>
</evidence>
<dbReference type="Proteomes" id="UP001177023">
    <property type="component" value="Unassembled WGS sequence"/>
</dbReference>
<reference evidence="11" key="1">
    <citation type="submission" date="2023-06" db="EMBL/GenBank/DDBJ databases">
        <authorList>
            <person name="Delattre M."/>
        </authorList>
    </citation>
    <scope>NUCLEOTIDE SEQUENCE</scope>
    <source>
        <strain evidence="11">AF72</strain>
    </source>
</reference>
<keyword evidence="8" id="KW-0411">Iron-sulfur</keyword>
<evidence type="ECO:0000313" key="12">
    <source>
        <dbReference type="Proteomes" id="UP001177023"/>
    </source>
</evidence>
<dbReference type="Pfam" id="PF05093">
    <property type="entry name" value="CIAPIN1"/>
    <property type="match status" value="1"/>
</dbReference>
<evidence type="ECO:0000256" key="3">
    <source>
        <dbReference type="ARBA" id="ARBA00008169"/>
    </source>
</evidence>
<dbReference type="GO" id="GO:0005737">
    <property type="term" value="C:cytoplasm"/>
    <property type="evidence" value="ECO:0007669"/>
    <property type="project" value="UniProtKB-SubCell"/>
</dbReference>
<comment type="similarity">
    <text evidence="3">Belongs to the anamorsin family.</text>
</comment>
<organism evidence="11 12">
    <name type="scientific">Mesorhabditis spiculigera</name>
    <dbReference type="NCBI Taxonomy" id="96644"/>
    <lineage>
        <taxon>Eukaryota</taxon>
        <taxon>Metazoa</taxon>
        <taxon>Ecdysozoa</taxon>
        <taxon>Nematoda</taxon>
        <taxon>Chromadorea</taxon>
        <taxon>Rhabditida</taxon>
        <taxon>Rhabditina</taxon>
        <taxon>Rhabditomorpha</taxon>
        <taxon>Rhabditoidea</taxon>
        <taxon>Rhabditidae</taxon>
        <taxon>Mesorhabditinae</taxon>
        <taxon>Mesorhabditis</taxon>
    </lineage>
</organism>
<sequence length="231" mass="24788">MANDPSTAVCFSDKETVDKSEQLPMKTYFADKLSDAPESFYEKIMVSATDVNKLDRVLDAVFRSAKDGGRISVNCTGNDAEAVARKLRMAGFASVTASYDNQADKISASAEKPDFSRQVSLNLDAAAAAGNNFLVDEDDLLEDEPFQKPTAESLKASCGPADGEKKKRACKNCTCGLADEEEAERVEASKSNKGCGSCALGDAFRCATCPYLGMPPFKPGETVKLQNVDDF</sequence>
<evidence type="ECO:0000256" key="7">
    <source>
        <dbReference type="ARBA" id="ARBA00023004"/>
    </source>
</evidence>
<keyword evidence="6" id="KW-0479">Metal-binding</keyword>
<dbReference type="GO" id="GO:0046872">
    <property type="term" value="F:metal ion binding"/>
    <property type="evidence" value="ECO:0007669"/>
    <property type="project" value="UniProtKB-KW"/>
</dbReference>
<evidence type="ECO:0000256" key="6">
    <source>
        <dbReference type="ARBA" id="ARBA00022723"/>
    </source>
</evidence>
<evidence type="ECO:0000256" key="1">
    <source>
        <dbReference type="ARBA" id="ARBA00001966"/>
    </source>
</evidence>
<evidence type="ECO:0000256" key="4">
    <source>
        <dbReference type="ARBA" id="ARBA00022485"/>
    </source>
</evidence>
<proteinExistence type="inferred from homology"/>
<keyword evidence="12" id="KW-1185">Reference proteome</keyword>
<name>A0AA36DAD5_9BILA</name>
<dbReference type="EMBL" id="CATQJA010002664">
    <property type="protein sequence ID" value="CAJ0582630.1"/>
    <property type="molecule type" value="Genomic_DNA"/>
</dbReference>
<comment type="subcellular location">
    <subcellularLocation>
        <location evidence="2">Cytoplasm</location>
    </subcellularLocation>
</comment>
<comment type="cofactor">
    <cofactor evidence="1">
        <name>[4Fe-4S] cluster</name>
        <dbReference type="ChEBI" id="CHEBI:49883"/>
    </cofactor>
</comment>
<dbReference type="HAMAP" id="MF_03115">
    <property type="entry name" value="Anamorsin"/>
    <property type="match status" value="1"/>
</dbReference>
<accession>A0AA36DAD5</accession>
<evidence type="ECO:0000256" key="9">
    <source>
        <dbReference type="ARBA" id="ARBA00023128"/>
    </source>
</evidence>
<keyword evidence="5" id="KW-0963">Cytoplasm</keyword>
<evidence type="ECO:0000256" key="8">
    <source>
        <dbReference type="ARBA" id="ARBA00023014"/>
    </source>
</evidence>
<feature type="domain" description="Anamorsin C-terminal" evidence="10">
    <location>
        <begin position="190"/>
        <end position="225"/>
    </location>
</feature>
<keyword evidence="9" id="KW-0496">Mitochondrion</keyword>
<comment type="caution">
    <text evidence="11">The sequence shown here is derived from an EMBL/GenBank/DDBJ whole genome shotgun (WGS) entry which is preliminary data.</text>
</comment>
<dbReference type="InterPro" id="IPR007785">
    <property type="entry name" value="Anamorsin"/>
</dbReference>
<dbReference type="InterPro" id="IPR046408">
    <property type="entry name" value="CIAPIN1"/>
</dbReference>
<gene>
    <name evidence="11" type="ORF">MSPICULIGERA_LOCUS20760</name>
</gene>
<keyword evidence="7" id="KW-0408">Iron</keyword>
<dbReference type="GO" id="GO:0051539">
    <property type="term" value="F:4 iron, 4 sulfur cluster binding"/>
    <property type="evidence" value="ECO:0007669"/>
    <property type="project" value="UniProtKB-KW"/>
</dbReference>
<dbReference type="AlphaFoldDB" id="A0AA36DAD5"/>
<dbReference type="PANTHER" id="PTHR13273">
    <property type="entry name" value="ANAMORSIN"/>
    <property type="match status" value="1"/>
</dbReference>
<evidence type="ECO:0000256" key="5">
    <source>
        <dbReference type="ARBA" id="ARBA00022490"/>
    </source>
</evidence>
<dbReference type="PANTHER" id="PTHR13273:SF14">
    <property type="entry name" value="ANAMORSIN"/>
    <property type="match status" value="1"/>
</dbReference>
<keyword evidence="4" id="KW-0004">4Fe-4S</keyword>
<dbReference type="GO" id="GO:0016226">
    <property type="term" value="P:iron-sulfur cluster assembly"/>
    <property type="evidence" value="ECO:0007669"/>
    <property type="project" value="InterPro"/>
</dbReference>